<dbReference type="InterPro" id="IPR045337">
    <property type="entry name" value="MmgE_PrpD_C"/>
</dbReference>
<dbReference type="Pfam" id="PF03972">
    <property type="entry name" value="MmgE_PrpD_N"/>
    <property type="match status" value="1"/>
</dbReference>
<protein>
    <submittedName>
        <fullName evidence="4">2-methylcitrate dehydratase PrpD</fullName>
    </submittedName>
</protein>
<keyword evidence="5" id="KW-1185">Reference proteome</keyword>
<dbReference type="SUPFAM" id="SSF103378">
    <property type="entry name" value="2-methylcitrate dehydratase PrpD"/>
    <property type="match status" value="1"/>
</dbReference>
<reference evidence="4 5" key="1">
    <citation type="submission" date="2016-10" db="EMBL/GenBank/DDBJ databases">
        <authorList>
            <person name="de Groot N.N."/>
        </authorList>
    </citation>
    <scope>NUCLEOTIDE SEQUENCE [LARGE SCALE GENOMIC DNA]</scope>
    <source>
        <strain evidence="4 5">DSM 26656</strain>
    </source>
</reference>
<gene>
    <name evidence="4" type="ORF">SAMN04488115_101196</name>
</gene>
<dbReference type="Gene3D" id="3.30.1330.120">
    <property type="entry name" value="2-methylcitrate dehydratase PrpD"/>
    <property type="match status" value="1"/>
</dbReference>
<dbReference type="InterPro" id="IPR036148">
    <property type="entry name" value="MmgE/PrpD_sf"/>
</dbReference>
<comment type="similarity">
    <text evidence="1">Belongs to the PrpD family.</text>
</comment>
<dbReference type="Pfam" id="PF19305">
    <property type="entry name" value="MmgE_PrpD_C"/>
    <property type="match status" value="1"/>
</dbReference>
<evidence type="ECO:0000259" key="2">
    <source>
        <dbReference type="Pfam" id="PF03972"/>
    </source>
</evidence>
<dbReference type="InterPro" id="IPR045336">
    <property type="entry name" value="MmgE_PrpD_N"/>
</dbReference>
<dbReference type="PANTHER" id="PTHR16943">
    <property type="entry name" value="2-METHYLCITRATE DEHYDRATASE-RELATED"/>
    <property type="match status" value="1"/>
</dbReference>
<dbReference type="GO" id="GO:0016829">
    <property type="term" value="F:lyase activity"/>
    <property type="evidence" value="ECO:0007669"/>
    <property type="project" value="InterPro"/>
</dbReference>
<dbReference type="Proteomes" id="UP000236743">
    <property type="component" value="Unassembled WGS sequence"/>
</dbReference>
<dbReference type="OrthoDB" id="5415580at2"/>
<feature type="domain" description="MmgE/PrpD C-terminal" evidence="3">
    <location>
        <begin position="289"/>
        <end position="459"/>
    </location>
</feature>
<proteinExistence type="inferred from homology"/>
<dbReference type="InterPro" id="IPR042183">
    <property type="entry name" value="MmgE/PrpD_sf_1"/>
</dbReference>
<dbReference type="RefSeq" id="WP_103870608.1">
    <property type="nucleotide sequence ID" value="NZ_FNUY01000001.1"/>
</dbReference>
<evidence type="ECO:0000256" key="1">
    <source>
        <dbReference type="ARBA" id="ARBA00006174"/>
    </source>
</evidence>
<dbReference type="PANTHER" id="PTHR16943:SF8">
    <property type="entry name" value="2-METHYLCITRATE DEHYDRATASE"/>
    <property type="match status" value="1"/>
</dbReference>
<feature type="domain" description="MmgE/PrpD N-terminal" evidence="2">
    <location>
        <begin position="23"/>
        <end position="261"/>
    </location>
</feature>
<evidence type="ECO:0000313" key="4">
    <source>
        <dbReference type="EMBL" id="SEF47552.1"/>
    </source>
</evidence>
<evidence type="ECO:0000313" key="5">
    <source>
        <dbReference type="Proteomes" id="UP000236743"/>
    </source>
</evidence>
<dbReference type="InterPro" id="IPR005656">
    <property type="entry name" value="MmgE_PrpD"/>
</dbReference>
<sequence length="475" mass="49701">MGAAATPAISIARARSGAAPASALAQMAANLTCEAVPEAARHRGKLSILDALGVGLASNAFPYADRALAGITALAGEAGSGSVIGRHERLPVRDAALANGILIHGLDFDDTHLTSIVHPTAACLPCALSMGEALKVDGRTFLAAFMAGMETAVRVGAAVKGGFHHVGFHATGIVAHFSSAVIAAKLLNLSADQIVGAQGIAASTASGVQVFLEEGAWTKRFHPGWAAVAGITAARLAQAGFIGPSRPYEGRFGLFDTHLQARADHVDLDVIVDDLGTRWHFADTALKPYPVCHFIHGCADAAIELSASIEWRDIAAVEAFLPKDTMPIVAEPAAAKERPTTDYEAKFSAQFVVATCLIKGRFNLPELRDEALRDPDVRELATRVKCSVDGASAFPQYFSGGVKLTLKDGRELFRHVRVNSGAGERSLDTDGVSAKFMASASLAVDEAQAAAVREVVLDIENRTVADLTAALRARG</sequence>
<dbReference type="Gene3D" id="1.10.4100.10">
    <property type="entry name" value="2-methylcitrate dehydratase PrpD"/>
    <property type="match status" value="1"/>
</dbReference>
<dbReference type="InterPro" id="IPR042188">
    <property type="entry name" value="MmgE/PrpD_sf_2"/>
</dbReference>
<accession>A0A1H5SAG1</accession>
<organism evidence="4 5">
    <name type="scientific">Bosea lathyri</name>
    <dbReference type="NCBI Taxonomy" id="1036778"/>
    <lineage>
        <taxon>Bacteria</taxon>
        <taxon>Pseudomonadati</taxon>
        <taxon>Pseudomonadota</taxon>
        <taxon>Alphaproteobacteria</taxon>
        <taxon>Hyphomicrobiales</taxon>
        <taxon>Boseaceae</taxon>
        <taxon>Bosea</taxon>
    </lineage>
</organism>
<evidence type="ECO:0000259" key="3">
    <source>
        <dbReference type="Pfam" id="PF19305"/>
    </source>
</evidence>
<dbReference type="AlphaFoldDB" id="A0A1H5SAG1"/>
<dbReference type="EMBL" id="FNUY01000001">
    <property type="protein sequence ID" value="SEF47552.1"/>
    <property type="molecule type" value="Genomic_DNA"/>
</dbReference>
<name>A0A1H5SAG1_9HYPH</name>